<dbReference type="PANTHER" id="PTHR30160:SF1">
    <property type="entry name" value="LIPOPOLYSACCHARIDE 1,2-N-ACETYLGLUCOSAMINETRANSFERASE-RELATED"/>
    <property type="match status" value="1"/>
</dbReference>
<evidence type="ECO:0000256" key="2">
    <source>
        <dbReference type="ARBA" id="ARBA00022679"/>
    </source>
</evidence>
<dbReference type="STRING" id="655355.SAMN05216283_101850"/>
<keyword evidence="4" id="KW-1185">Reference proteome</keyword>
<dbReference type="GO" id="GO:0005829">
    <property type="term" value="C:cytosol"/>
    <property type="evidence" value="ECO:0007669"/>
    <property type="project" value="TreeGrafter"/>
</dbReference>
<keyword evidence="1" id="KW-0328">Glycosyltransferase</keyword>
<dbReference type="InterPro" id="IPR051199">
    <property type="entry name" value="LPS_LOS_Heptosyltrfase"/>
</dbReference>
<dbReference type="Gene3D" id="3.40.50.2000">
    <property type="entry name" value="Glycogen Phosphorylase B"/>
    <property type="match status" value="2"/>
</dbReference>
<gene>
    <name evidence="3" type="ORF">SAMN05216283_101850</name>
</gene>
<dbReference type="Proteomes" id="UP000198964">
    <property type="component" value="Unassembled WGS sequence"/>
</dbReference>
<evidence type="ECO:0000313" key="4">
    <source>
        <dbReference type="Proteomes" id="UP000198964"/>
    </source>
</evidence>
<dbReference type="SUPFAM" id="SSF53756">
    <property type="entry name" value="UDP-Glycosyltransferase/glycogen phosphorylase"/>
    <property type="match status" value="1"/>
</dbReference>
<accession>A0A1I2CVY4</accession>
<proteinExistence type="predicted"/>
<dbReference type="EMBL" id="FONW01000001">
    <property type="protein sequence ID" value="SFE72439.1"/>
    <property type="molecule type" value="Genomic_DNA"/>
</dbReference>
<organism evidence="3 4">
    <name type="scientific">Sunxiuqinia elliptica</name>
    <dbReference type="NCBI Taxonomy" id="655355"/>
    <lineage>
        <taxon>Bacteria</taxon>
        <taxon>Pseudomonadati</taxon>
        <taxon>Bacteroidota</taxon>
        <taxon>Bacteroidia</taxon>
        <taxon>Marinilabiliales</taxon>
        <taxon>Prolixibacteraceae</taxon>
        <taxon>Sunxiuqinia</taxon>
    </lineage>
</organism>
<dbReference type="InterPro" id="IPR002201">
    <property type="entry name" value="Glyco_trans_9"/>
</dbReference>
<dbReference type="GO" id="GO:0009244">
    <property type="term" value="P:lipopolysaccharide core region biosynthetic process"/>
    <property type="evidence" value="ECO:0007669"/>
    <property type="project" value="TreeGrafter"/>
</dbReference>
<dbReference type="PANTHER" id="PTHR30160">
    <property type="entry name" value="TETRAACYLDISACCHARIDE 4'-KINASE-RELATED"/>
    <property type="match status" value="1"/>
</dbReference>
<evidence type="ECO:0000313" key="3">
    <source>
        <dbReference type="EMBL" id="SFE72439.1"/>
    </source>
</evidence>
<dbReference type="AlphaFoldDB" id="A0A1I2CVY4"/>
<evidence type="ECO:0000256" key="1">
    <source>
        <dbReference type="ARBA" id="ARBA00022676"/>
    </source>
</evidence>
<sequence>MTPKLLIIRLSSIGDIVLTSPIIRCLKQQTENAEVHFLTKEKHKDLVRANPYIDKLHLYNSNLNEIVQQLQQEKFDYIIDLHHNIRSQYVKQHLRKPAYTLRKLNIKKWLLIKLKINILPNIHIVDRMFDAIAPLGIKNDKKGLDHFIPEEDEFDLKQLPKDFHKGYVAIAIAGTYFTKRLPADKHLETISQAEVPYIILGGKNERPMAELIEQQTKGKVLNLCGKLSINQSASIVKQARLVIANDTGLMHIAAAFKKKILSIWGSTTPELGMTPYLAHPASQQQRVPGLKCQPCSKIGRHQCPKSHFRCMQEQNTTEMAQWILSNY</sequence>
<reference evidence="3 4" key="1">
    <citation type="submission" date="2016-10" db="EMBL/GenBank/DDBJ databases">
        <authorList>
            <person name="de Groot N.N."/>
        </authorList>
    </citation>
    <scope>NUCLEOTIDE SEQUENCE [LARGE SCALE GENOMIC DNA]</scope>
    <source>
        <strain evidence="3 4">CGMCC 1.9156</strain>
    </source>
</reference>
<name>A0A1I2CVY4_9BACT</name>
<dbReference type="RefSeq" id="WP_093918551.1">
    <property type="nucleotide sequence ID" value="NZ_FONW01000001.1"/>
</dbReference>
<dbReference type="GO" id="GO:0008713">
    <property type="term" value="F:ADP-heptose-lipopolysaccharide heptosyltransferase activity"/>
    <property type="evidence" value="ECO:0007669"/>
    <property type="project" value="TreeGrafter"/>
</dbReference>
<dbReference type="CDD" id="cd03789">
    <property type="entry name" value="GT9_LPS_heptosyltransferase"/>
    <property type="match status" value="1"/>
</dbReference>
<keyword evidence="2 3" id="KW-0808">Transferase</keyword>
<protein>
    <submittedName>
        <fullName evidence="3">ADP-heptose:LPS heptosyltransferase</fullName>
    </submittedName>
</protein>
<dbReference type="Pfam" id="PF01075">
    <property type="entry name" value="Glyco_transf_9"/>
    <property type="match status" value="1"/>
</dbReference>